<dbReference type="EC" id="2.1.1.197" evidence="2"/>
<keyword evidence="2" id="KW-0808">Transferase</keyword>
<dbReference type="AlphaFoldDB" id="A0A517ZVM2"/>
<keyword evidence="3" id="KW-1185">Reference proteome</keyword>
<protein>
    <submittedName>
        <fullName evidence="2">Malonyl-[acyl-carrier protein] O-methyltransferase</fullName>
        <ecNumber evidence="2">2.1.1.197</ecNumber>
    </submittedName>
</protein>
<dbReference type="PANTHER" id="PTHR43861:SF1">
    <property type="entry name" value="TRANS-ACONITATE 2-METHYLTRANSFERASE"/>
    <property type="match status" value="1"/>
</dbReference>
<accession>A0A517ZVM2</accession>
<keyword evidence="2" id="KW-0489">Methyltransferase</keyword>
<organism evidence="2 3">
    <name type="scientific">Symmachiella dynata</name>
    <dbReference type="NCBI Taxonomy" id="2527995"/>
    <lineage>
        <taxon>Bacteria</taxon>
        <taxon>Pseudomonadati</taxon>
        <taxon>Planctomycetota</taxon>
        <taxon>Planctomycetia</taxon>
        <taxon>Planctomycetales</taxon>
        <taxon>Planctomycetaceae</taxon>
        <taxon>Symmachiella</taxon>
    </lineage>
</organism>
<dbReference type="CDD" id="cd02440">
    <property type="entry name" value="AdoMet_MTases"/>
    <property type="match status" value="1"/>
</dbReference>
<dbReference type="PANTHER" id="PTHR43861">
    <property type="entry name" value="TRANS-ACONITATE 2-METHYLTRANSFERASE-RELATED"/>
    <property type="match status" value="1"/>
</dbReference>
<dbReference type="RefSeq" id="WP_145379042.1">
    <property type="nucleotide sequence ID" value="NZ_CP036276.1"/>
</dbReference>
<dbReference type="InterPro" id="IPR029063">
    <property type="entry name" value="SAM-dependent_MTases_sf"/>
</dbReference>
<dbReference type="InterPro" id="IPR013216">
    <property type="entry name" value="Methyltransf_11"/>
</dbReference>
<dbReference type="SUPFAM" id="SSF53335">
    <property type="entry name" value="S-adenosyl-L-methionine-dependent methyltransferases"/>
    <property type="match status" value="1"/>
</dbReference>
<dbReference type="EMBL" id="CP036276">
    <property type="protein sequence ID" value="QDU46542.1"/>
    <property type="molecule type" value="Genomic_DNA"/>
</dbReference>
<feature type="domain" description="Methyltransferase type 11" evidence="1">
    <location>
        <begin position="52"/>
        <end position="139"/>
    </location>
</feature>
<evidence type="ECO:0000313" key="2">
    <source>
        <dbReference type="EMBL" id="QDU46542.1"/>
    </source>
</evidence>
<evidence type="ECO:0000259" key="1">
    <source>
        <dbReference type="Pfam" id="PF08241"/>
    </source>
</evidence>
<evidence type="ECO:0000313" key="3">
    <source>
        <dbReference type="Proteomes" id="UP000319383"/>
    </source>
</evidence>
<name>A0A517ZVM2_9PLAN</name>
<dbReference type="GO" id="GO:0102130">
    <property type="term" value="F:malonyl-CoA methyltransferase activity"/>
    <property type="evidence" value="ECO:0007669"/>
    <property type="project" value="UniProtKB-EC"/>
</dbReference>
<dbReference type="Proteomes" id="UP000319383">
    <property type="component" value="Chromosome"/>
</dbReference>
<gene>
    <name evidence="2" type="primary">bioC_3</name>
    <name evidence="2" type="ORF">Mal52_50630</name>
</gene>
<proteinExistence type="predicted"/>
<dbReference type="Gene3D" id="3.40.50.150">
    <property type="entry name" value="Vaccinia Virus protein VP39"/>
    <property type="match status" value="1"/>
</dbReference>
<dbReference type="GO" id="GO:0008757">
    <property type="term" value="F:S-adenosylmethionine-dependent methyltransferase activity"/>
    <property type="evidence" value="ECO:0007669"/>
    <property type="project" value="InterPro"/>
</dbReference>
<dbReference type="GO" id="GO:0032259">
    <property type="term" value="P:methylation"/>
    <property type="evidence" value="ECO:0007669"/>
    <property type="project" value="UniProtKB-KW"/>
</dbReference>
<dbReference type="KEGG" id="sdyn:Mal52_50630"/>
<dbReference type="Pfam" id="PF08241">
    <property type="entry name" value="Methyltransf_11"/>
    <property type="match status" value="1"/>
</dbReference>
<sequence>MTADVSNSDALLPRFNDRADSYTQAAVVQRSLAKWLAEWIEPIEQTRWLTALELGPGDGLFTRELAPRFDSLTAVDNAPQMVERGRCALPDVKWLVGDAWQIERLGFDRVYSASFLQWCDDPLPVLSNWHSLAKPGARMLHGFYVAPTLKEWQTIALSRSPIRWRSAEEWVACFREAGWKVLRSDSHSHTQRFPSALELVRFFHRTGATTARQTSASGLRKMISDYETRFPAADGSPGVESQWTFFRIEVAK</sequence>
<reference evidence="2 3" key="1">
    <citation type="submission" date="2019-02" db="EMBL/GenBank/DDBJ databases">
        <title>Deep-cultivation of Planctomycetes and their phenomic and genomic characterization uncovers novel biology.</title>
        <authorList>
            <person name="Wiegand S."/>
            <person name="Jogler M."/>
            <person name="Boedeker C."/>
            <person name="Pinto D."/>
            <person name="Vollmers J."/>
            <person name="Rivas-Marin E."/>
            <person name="Kohn T."/>
            <person name="Peeters S.H."/>
            <person name="Heuer A."/>
            <person name="Rast P."/>
            <person name="Oberbeckmann S."/>
            <person name="Bunk B."/>
            <person name="Jeske O."/>
            <person name="Meyerdierks A."/>
            <person name="Storesund J.E."/>
            <person name="Kallscheuer N."/>
            <person name="Luecker S."/>
            <person name="Lage O.M."/>
            <person name="Pohl T."/>
            <person name="Merkel B.J."/>
            <person name="Hornburger P."/>
            <person name="Mueller R.-W."/>
            <person name="Bruemmer F."/>
            <person name="Labrenz M."/>
            <person name="Spormann A.M."/>
            <person name="Op den Camp H."/>
            <person name="Overmann J."/>
            <person name="Amann R."/>
            <person name="Jetten M.S.M."/>
            <person name="Mascher T."/>
            <person name="Medema M.H."/>
            <person name="Devos D.P."/>
            <person name="Kaster A.-K."/>
            <person name="Ovreas L."/>
            <person name="Rohde M."/>
            <person name="Galperin M.Y."/>
            <person name="Jogler C."/>
        </authorList>
    </citation>
    <scope>NUCLEOTIDE SEQUENCE [LARGE SCALE GENOMIC DNA]</scope>
    <source>
        <strain evidence="2 3">Mal52</strain>
    </source>
</reference>